<evidence type="ECO:0000256" key="2">
    <source>
        <dbReference type="ARBA" id="ARBA00023026"/>
    </source>
</evidence>
<dbReference type="InterPro" id="IPR018392">
    <property type="entry name" value="LysM"/>
</dbReference>
<organism evidence="4 5">
    <name type="scientific">Trematosphaeria pertusa</name>
    <dbReference type="NCBI Taxonomy" id="390896"/>
    <lineage>
        <taxon>Eukaryota</taxon>
        <taxon>Fungi</taxon>
        <taxon>Dikarya</taxon>
        <taxon>Ascomycota</taxon>
        <taxon>Pezizomycotina</taxon>
        <taxon>Dothideomycetes</taxon>
        <taxon>Pleosporomycetidae</taxon>
        <taxon>Pleosporales</taxon>
        <taxon>Massarineae</taxon>
        <taxon>Trematosphaeriaceae</taxon>
        <taxon>Trematosphaeria</taxon>
    </lineage>
</organism>
<dbReference type="PANTHER" id="PTHR34997">
    <property type="entry name" value="AM15"/>
    <property type="match status" value="1"/>
</dbReference>
<keyword evidence="1" id="KW-0147">Chitin-binding</keyword>
<dbReference type="EMBL" id="ML987189">
    <property type="protein sequence ID" value="KAF2256924.1"/>
    <property type="molecule type" value="Genomic_DNA"/>
</dbReference>
<keyword evidence="2" id="KW-0843">Virulence</keyword>
<accession>A0A6A6J285</accession>
<protein>
    <submittedName>
        <fullName evidence="4">Carbohydrate-binding module family 50 protein</fullName>
    </submittedName>
</protein>
<dbReference type="Proteomes" id="UP000800094">
    <property type="component" value="Unassembled WGS sequence"/>
</dbReference>
<dbReference type="InterPro" id="IPR052210">
    <property type="entry name" value="LysM1-like"/>
</dbReference>
<dbReference type="CDD" id="cd00118">
    <property type="entry name" value="LysM"/>
    <property type="match status" value="2"/>
</dbReference>
<dbReference type="InterPro" id="IPR036779">
    <property type="entry name" value="LysM_dom_sf"/>
</dbReference>
<dbReference type="GO" id="GO:0008061">
    <property type="term" value="F:chitin binding"/>
    <property type="evidence" value="ECO:0007669"/>
    <property type="project" value="UniProtKB-KW"/>
</dbReference>
<dbReference type="PANTHER" id="PTHR34997:SF1">
    <property type="entry name" value="PEPTIDOGLYCAN-BINDING LYSIN DOMAIN"/>
    <property type="match status" value="1"/>
</dbReference>
<dbReference type="SMART" id="SM00257">
    <property type="entry name" value="LysM"/>
    <property type="match status" value="3"/>
</dbReference>
<feature type="domain" description="LysM" evidence="3">
    <location>
        <begin position="141"/>
        <end position="187"/>
    </location>
</feature>
<dbReference type="Pfam" id="PF01476">
    <property type="entry name" value="LysM"/>
    <property type="match status" value="2"/>
</dbReference>
<dbReference type="PROSITE" id="PS51782">
    <property type="entry name" value="LYSM"/>
    <property type="match status" value="2"/>
</dbReference>
<reference evidence="4" key="1">
    <citation type="journal article" date="2020" name="Stud. Mycol.">
        <title>101 Dothideomycetes genomes: a test case for predicting lifestyles and emergence of pathogens.</title>
        <authorList>
            <person name="Haridas S."/>
            <person name="Albert R."/>
            <person name="Binder M."/>
            <person name="Bloem J."/>
            <person name="Labutti K."/>
            <person name="Salamov A."/>
            <person name="Andreopoulos B."/>
            <person name="Baker S."/>
            <person name="Barry K."/>
            <person name="Bills G."/>
            <person name="Bluhm B."/>
            <person name="Cannon C."/>
            <person name="Castanera R."/>
            <person name="Culley D."/>
            <person name="Daum C."/>
            <person name="Ezra D."/>
            <person name="Gonzalez J."/>
            <person name="Henrissat B."/>
            <person name="Kuo A."/>
            <person name="Liang C."/>
            <person name="Lipzen A."/>
            <person name="Lutzoni F."/>
            <person name="Magnuson J."/>
            <person name="Mondo S."/>
            <person name="Nolan M."/>
            <person name="Ohm R."/>
            <person name="Pangilinan J."/>
            <person name="Park H.-J."/>
            <person name="Ramirez L."/>
            <person name="Alfaro M."/>
            <person name="Sun H."/>
            <person name="Tritt A."/>
            <person name="Yoshinaga Y."/>
            <person name="Zwiers L.-H."/>
            <person name="Turgeon B."/>
            <person name="Goodwin S."/>
            <person name="Spatafora J."/>
            <person name="Crous P."/>
            <person name="Grigoriev I."/>
        </authorList>
    </citation>
    <scope>NUCLEOTIDE SEQUENCE</scope>
    <source>
        <strain evidence="4">CBS 122368</strain>
    </source>
</reference>
<sequence>PALIPECTKAYLVTSGTCDSVAAANGLSTAAFQALNPSINAGCSNMYSGCNYCVSKAAAPTCPTDYAAQCDTFYTVVSGDICTSIVARYPGLSLNNFYAWNPAVHNPSCDNLQPNCKYCVHVPNPTVPDPHQPNVRQGCKEYYQAVAGDYCYKIAVEKGVNLNDFMSWNPDVGPTCLNMLAGYWYCLRI</sequence>
<evidence type="ECO:0000256" key="1">
    <source>
        <dbReference type="ARBA" id="ARBA00022669"/>
    </source>
</evidence>
<gene>
    <name evidence="4" type="ORF">BU26DRAFT_395145</name>
</gene>
<dbReference type="AlphaFoldDB" id="A0A6A6J285"/>
<dbReference type="OrthoDB" id="5985073at2759"/>
<dbReference type="SUPFAM" id="SSF54106">
    <property type="entry name" value="LysM domain"/>
    <property type="match status" value="2"/>
</dbReference>
<evidence type="ECO:0000259" key="3">
    <source>
        <dbReference type="PROSITE" id="PS51782"/>
    </source>
</evidence>
<evidence type="ECO:0000313" key="4">
    <source>
        <dbReference type="EMBL" id="KAF2256924.1"/>
    </source>
</evidence>
<dbReference type="GeneID" id="54576068"/>
<feature type="non-terminal residue" evidence="4">
    <location>
        <position position="189"/>
    </location>
</feature>
<feature type="non-terminal residue" evidence="4">
    <location>
        <position position="1"/>
    </location>
</feature>
<dbReference type="RefSeq" id="XP_033691928.1">
    <property type="nucleotide sequence ID" value="XM_033822738.1"/>
</dbReference>
<feature type="domain" description="LysM" evidence="3">
    <location>
        <begin position="72"/>
        <end position="120"/>
    </location>
</feature>
<dbReference type="Gene3D" id="3.10.350.10">
    <property type="entry name" value="LysM domain"/>
    <property type="match status" value="3"/>
</dbReference>
<name>A0A6A6J285_9PLEO</name>
<proteinExistence type="predicted"/>
<keyword evidence="5" id="KW-1185">Reference proteome</keyword>
<evidence type="ECO:0000313" key="5">
    <source>
        <dbReference type="Proteomes" id="UP000800094"/>
    </source>
</evidence>